<organism evidence="11 12">
    <name type="scientific">Thyridium curvatum</name>
    <dbReference type="NCBI Taxonomy" id="1093900"/>
    <lineage>
        <taxon>Eukaryota</taxon>
        <taxon>Fungi</taxon>
        <taxon>Dikarya</taxon>
        <taxon>Ascomycota</taxon>
        <taxon>Pezizomycotina</taxon>
        <taxon>Sordariomycetes</taxon>
        <taxon>Sordariomycetidae</taxon>
        <taxon>Thyridiales</taxon>
        <taxon>Thyridiaceae</taxon>
        <taxon>Thyridium</taxon>
    </lineage>
</organism>
<dbReference type="GO" id="GO:0008270">
    <property type="term" value="F:zinc ion binding"/>
    <property type="evidence" value="ECO:0007669"/>
    <property type="project" value="UniProtKB-KW"/>
</dbReference>
<dbReference type="STRING" id="1093900.A0A507AU49"/>
<evidence type="ECO:0000256" key="6">
    <source>
        <dbReference type="ARBA" id="ARBA00022786"/>
    </source>
</evidence>
<proteinExistence type="predicted"/>
<evidence type="ECO:0000256" key="8">
    <source>
        <dbReference type="SAM" id="MobiDB-lite"/>
    </source>
</evidence>
<dbReference type="InterPro" id="IPR047546">
    <property type="entry name" value="Rcat_RBR_RNF216"/>
</dbReference>
<evidence type="ECO:0000313" key="11">
    <source>
        <dbReference type="EMBL" id="TPX08431.1"/>
    </source>
</evidence>
<dbReference type="InParanoid" id="A0A507AU49"/>
<dbReference type="RefSeq" id="XP_030990142.1">
    <property type="nucleotide sequence ID" value="XM_031132623.1"/>
</dbReference>
<dbReference type="PANTHER" id="PTHR22770:SF42">
    <property type="entry name" value="FINGER PROTEIN (ZIN), PUTATIVE (AFU_ORTHOLOGUE AFUA_4G03910)-RELATED"/>
    <property type="match status" value="1"/>
</dbReference>
<dbReference type="SUPFAM" id="SSF57850">
    <property type="entry name" value="RING/U-box"/>
    <property type="match status" value="1"/>
</dbReference>
<comment type="caution">
    <text evidence="11">The sequence shown here is derived from an EMBL/GenBank/DDBJ whole genome shotgun (WGS) entry which is preliminary data.</text>
</comment>
<keyword evidence="9" id="KW-1133">Transmembrane helix</keyword>
<feature type="compositionally biased region" description="Low complexity" evidence="8">
    <location>
        <begin position="46"/>
        <end position="55"/>
    </location>
</feature>
<dbReference type="EMBL" id="SKBQ01000078">
    <property type="protein sequence ID" value="TPX08431.1"/>
    <property type="molecule type" value="Genomic_DNA"/>
</dbReference>
<dbReference type="InterPro" id="IPR047544">
    <property type="entry name" value="RING-HC_RBR_RNF216"/>
</dbReference>
<keyword evidence="2" id="KW-0808">Transferase</keyword>
<dbReference type="PROSITE" id="PS51873">
    <property type="entry name" value="TRIAD"/>
    <property type="match status" value="1"/>
</dbReference>
<accession>A0A507AU49</accession>
<dbReference type="Pfam" id="PF26112">
    <property type="entry name" value="UBA_RNF216"/>
    <property type="match status" value="1"/>
</dbReference>
<dbReference type="OrthoDB" id="10009520at2759"/>
<evidence type="ECO:0000256" key="3">
    <source>
        <dbReference type="ARBA" id="ARBA00022723"/>
    </source>
</evidence>
<evidence type="ECO:0000256" key="1">
    <source>
        <dbReference type="ARBA" id="ARBA00004906"/>
    </source>
</evidence>
<evidence type="ECO:0000256" key="5">
    <source>
        <dbReference type="ARBA" id="ARBA00022771"/>
    </source>
</evidence>
<keyword evidence="4" id="KW-0677">Repeat</keyword>
<evidence type="ECO:0000256" key="2">
    <source>
        <dbReference type="ARBA" id="ARBA00022679"/>
    </source>
</evidence>
<feature type="domain" description="RING-type" evidence="10">
    <location>
        <begin position="306"/>
        <end position="606"/>
    </location>
</feature>
<keyword evidence="5" id="KW-0863">Zinc-finger</keyword>
<gene>
    <name evidence="11" type="ORF">E0L32_010048</name>
</gene>
<keyword evidence="9" id="KW-0472">Membrane</keyword>
<sequence length="699" mass="77789">MVFSALLGQSADRSTRPPSSRPKPSPATSHTSVMTASSDGHGRHGSTGTITSVSTGPLEYISDEAQLRPLPPDAPDLRELNNSLEALAAVFPDVQIDVFREMLSSFEGESRLALVADALLKNRVTWVKGRWKAIDKEKRGSSLKDTPPALPVQRAHSASLIPRNEVFRSAAYKKAAKTLAWHEFKGLSKSTINAVLAEQNYSYLEARRELVALSSKSWRFTISSLFLRRKPVTVGEAENHPLIIWRSSGRGSIIPSIKSTGNEELDQELFNELISPLKTNARRKQEESDRTVALELNTEEAEKCDATYECACCFTTATFEEFTTCNVEGHMICFRCVQHSITEAVFGQGWHRSIEKETGTLRCPAVDSIECDGCVSSDQLHRAMLEEQKGAEIMHKLEQRLAEHSLLSSQLPLVRCPFCEYAEVDDIYLPPQESQLRVKADSVYSLILLFLMIAMSPFLLPVVLVSSFLALLISSKRTTFGDYVINAFSAALTRYRRRRRGSKFTCQNPSCGRVSCLSCSKEWADIHVCHESSLVALRTQVEQAMSMAIKRVCPRCNTSFVKNAGCNKLTCPCGYKMCYVCRKDIGGSDGGEDVGYRHFCEHFRPEGDPRQCRECNKCNLWESENTEAVLAAAKREAERKWKEMEQRELSGSERAFLETGVAAKKGPGGGEQGFEGAIFRGRIPTVAELCDLVIETVFV</sequence>
<evidence type="ECO:0000259" key="10">
    <source>
        <dbReference type="PROSITE" id="PS51873"/>
    </source>
</evidence>
<keyword evidence="3" id="KW-0479">Metal-binding</keyword>
<name>A0A507AU49_9PEZI</name>
<evidence type="ECO:0000256" key="7">
    <source>
        <dbReference type="ARBA" id="ARBA00022833"/>
    </source>
</evidence>
<evidence type="ECO:0000256" key="4">
    <source>
        <dbReference type="ARBA" id="ARBA00022737"/>
    </source>
</evidence>
<dbReference type="Pfam" id="PF26200">
    <property type="entry name" value="Rcat_RNF216"/>
    <property type="match status" value="1"/>
</dbReference>
<dbReference type="InterPro" id="IPR044066">
    <property type="entry name" value="TRIAD_supradom"/>
</dbReference>
<dbReference type="GeneID" id="41977495"/>
<evidence type="ECO:0000313" key="12">
    <source>
        <dbReference type="Proteomes" id="UP000319257"/>
    </source>
</evidence>
<keyword evidence="9" id="KW-0812">Transmembrane</keyword>
<dbReference type="Gene3D" id="1.20.120.1750">
    <property type="match status" value="1"/>
</dbReference>
<keyword evidence="12" id="KW-1185">Reference proteome</keyword>
<dbReference type="Proteomes" id="UP000319257">
    <property type="component" value="Unassembled WGS sequence"/>
</dbReference>
<feature type="region of interest" description="Disordered" evidence="8">
    <location>
        <begin position="1"/>
        <end position="55"/>
    </location>
</feature>
<dbReference type="InterPro" id="IPR058758">
    <property type="entry name" value="UBA_RNF216"/>
</dbReference>
<feature type="transmembrane region" description="Helical" evidence="9">
    <location>
        <begin position="443"/>
        <end position="473"/>
    </location>
</feature>
<keyword evidence="7" id="KW-0862">Zinc</keyword>
<keyword evidence="6" id="KW-0833">Ubl conjugation pathway</keyword>
<protein>
    <recommendedName>
        <fullName evidence="10">RING-type domain-containing protein</fullName>
    </recommendedName>
</protein>
<comment type="pathway">
    <text evidence="1">Protein modification; protein ubiquitination.</text>
</comment>
<dbReference type="CDD" id="cd20353">
    <property type="entry name" value="Rcat_RBR_RNF216"/>
    <property type="match status" value="1"/>
</dbReference>
<dbReference type="InterPro" id="IPR051628">
    <property type="entry name" value="LUBAC_E3_Ligases"/>
</dbReference>
<dbReference type="GO" id="GO:0016740">
    <property type="term" value="F:transferase activity"/>
    <property type="evidence" value="ECO:0007669"/>
    <property type="project" value="UniProtKB-KW"/>
</dbReference>
<dbReference type="PANTHER" id="PTHR22770">
    <property type="entry name" value="UBIQUITIN CONJUGATING ENZYME 7 INTERACTING PROTEIN-RELATED"/>
    <property type="match status" value="1"/>
</dbReference>
<evidence type="ECO:0000256" key="9">
    <source>
        <dbReference type="SAM" id="Phobius"/>
    </source>
</evidence>
<dbReference type="Pfam" id="PF26191">
    <property type="entry name" value="RING-HC_RBR_RNF216"/>
    <property type="match status" value="1"/>
</dbReference>
<dbReference type="AlphaFoldDB" id="A0A507AU49"/>
<reference evidence="11 12" key="1">
    <citation type="submission" date="2019-06" db="EMBL/GenBank/DDBJ databases">
        <title>Draft genome sequence of the filamentous fungus Phialemoniopsis curvata isolated from diesel fuel.</title>
        <authorList>
            <person name="Varaljay V.A."/>
            <person name="Lyon W.J."/>
            <person name="Crouch A.L."/>
            <person name="Drake C.E."/>
            <person name="Hollomon J.M."/>
            <person name="Nadeau L.J."/>
            <person name="Nunn H.S."/>
            <person name="Stevenson B.S."/>
            <person name="Bojanowski C.L."/>
            <person name="Crookes-Goodson W.J."/>
        </authorList>
    </citation>
    <scope>NUCLEOTIDE SEQUENCE [LARGE SCALE GENOMIC DNA]</scope>
    <source>
        <strain evidence="11 12">D216</strain>
    </source>
</reference>